<dbReference type="Gene3D" id="3.40.1350.10">
    <property type="match status" value="1"/>
</dbReference>
<organism evidence="2 3">
    <name type="scientific">Alkalitalea saponilacus</name>
    <dbReference type="NCBI Taxonomy" id="889453"/>
    <lineage>
        <taxon>Bacteria</taxon>
        <taxon>Pseudomonadati</taxon>
        <taxon>Bacteroidota</taxon>
        <taxon>Bacteroidia</taxon>
        <taxon>Marinilabiliales</taxon>
        <taxon>Marinilabiliaceae</taxon>
        <taxon>Alkalitalea</taxon>
    </lineage>
</organism>
<name>A0A1T5HU20_9BACT</name>
<evidence type="ECO:0000313" key="3">
    <source>
        <dbReference type="Proteomes" id="UP000191055"/>
    </source>
</evidence>
<dbReference type="EMBL" id="FUYV01000036">
    <property type="protein sequence ID" value="SKC24178.1"/>
    <property type="molecule type" value="Genomic_DNA"/>
</dbReference>
<dbReference type="InterPro" id="IPR011856">
    <property type="entry name" value="tRNA_endonuc-like_dom_sf"/>
</dbReference>
<sequence>MAIFEIDKGKAKRVRLSEFKLEKDLQRLVEENVETIFNCRFIATEFSTGNIHSGRIDSLAISEDNNPVIIEYKKVASSDLINQSLYYLHWIRDHKGDFQVAVNKKFCKEIEIDWSDIRVICLAPEYKKYDLHAVQVMGANIELWQYKIYENGILSIDEVYKRTSSVTASNQDTEDFNGKNPVMVEAGKKAALTRKTGSYTIEEHFENLNEEMQELFQAIREYLTDLDNSIEEAPKKKYIAYKTSQNFACIQASKNRIIIYLKLDASQVNPIPKQGRDVSKIGHFGTGDFELTIKDLKDFEETKHLINEAYKNIGG</sequence>
<keyword evidence="3" id="KW-1185">Reference proteome</keyword>
<dbReference type="InterPro" id="IPR043714">
    <property type="entry name" value="DUF5655"/>
</dbReference>
<dbReference type="GO" id="GO:0003676">
    <property type="term" value="F:nucleic acid binding"/>
    <property type="evidence" value="ECO:0007669"/>
    <property type="project" value="InterPro"/>
</dbReference>
<gene>
    <name evidence="2" type="ORF">SAMN03080601_03471</name>
</gene>
<dbReference type="KEGG" id="asx:CDL62_15690"/>
<dbReference type="Pfam" id="PF18899">
    <property type="entry name" value="DUF5655"/>
    <property type="match status" value="1"/>
</dbReference>
<evidence type="ECO:0000313" key="2">
    <source>
        <dbReference type="EMBL" id="SKC24178.1"/>
    </source>
</evidence>
<dbReference type="OrthoDB" id="9798761at2"/>
<dbReference type="RefSeq" id="WP_079559128.1">
    <property type="nucleotide sequence ID" value="NZ_CP021904.1"/>
</dbReference>
<feature type="domain" description="DUF5655" evidence="1">
    <location>
        <begin position="201"/>
        <end position="311"/>
    </location>
</feature>
<dbReference type="AlphaFoldDB" id="A0A1T5HU20"/>
<reference evidence="2 3" key="1">
    <citation type="submission" date="2017-02" db="EMBL/GenBank/DDBJ databases">
        <authorList>
            <person name="Peterson S.W."/>
        </authorList>
    </citation>
    <scope>NUCLEOTIDE SEQUENCE [LARGE SCALE GENOMIC DNA]</scope>
    <source>
        <strain evidence="2 3">DSM 24412</strain>
    </source>
</reference>
<dbReference type="Proteomes" id="UP000191055">
    <property type="component" value="Unassembled WGS sequence"/>
</dbReference>
<proteinExistence type="predicted"/>
<evidence type="ECO:0000259" key="1">
    <source>
        <dbReference type="Pfam" id="PF18899"/>
    </source>
</evidence>
<dbReference type="STRING" id="889453.SAMN03080601_03471"/>
<accession>A0A1T5HU20</accession>
<protein>
    <submittedName>
        <fullName evidence="2">Predicted transport protein</fullName>
    </submittedName>
</protein>